<gene>
    <name evidence="2" type="ORF">E2C01_044250</name>
</gene>
<proteinExistence type="predicted"/>
<protein>
    <recommendedName>
        <fullName evidence="1">FAST kinase leucine-rich domain-containing protein</fullName>
    </recommendedName>
</protein>
<dbReference type="InterPro" id="IPR010622">
    <property type="entry name" value="FAST_Leu-rich"/>
</dbReference>
<dbReference type="Pfam" id="PF06743">
    <property type="entry name" value="FAST_1"/>
    <property type="match status" value="1"/>
</dbReference>
<accession>A0A5B7FV48</accession>
<evidence type="ECO:0000313" key="3">
    <source>
        <dbReference type="Proteomes" id="UP000324222"/>
    </source>
</evidence>
<evidence type="ECO:0000313" key="2">
    <source>
        <dbReference type="EMBL" id="MPC50422.1"/>
    </source>
</evidence>
<dbReference type="AlphaFoldDB" id="A0A5B7FV48"/>
<name>A0A5B7FV48_PORTR</name>
<evidence type="ECO:0000259" key="1">
    <source>
        <dbReference type="Pfam" id="PF06743"/>
    </source>
</evidence>
<sequence>MVVVARTKVGKGNSHVGHKESDGFLDVIENLLTRYVHMGKLEFYPEHLSGLLFSMAVLGHYPKELIKEGFQPQKIEKLKDEQATG</sequence>
<dbReference type="Proteomes" id="UP000324222">
    <property type="component" value="Unassembled WGS sequence"/>
</dbReference>
<comment type="caution">
    <text evidence="2">The sequence shown here is derived from an EMBL/GenBank/DDBJ whole genome shotgun (WGS) entry which is preliminary data.</text>
</comment>
<organism evidence="2 3">
    <name type="scientific">Portunus trituberculatus</name>
    <name type="common">Swimming crab</name>
    <name type="synonym">Neptunus trituberculatus</name>
    <dbReference type="NCBI Taxonomy" id="210409"/>
    <lineage>
        <taxon>Eukaryota</taxon>
        <taxon>Metazoa</taxon>
        <taxon>Ecdysozoa</taxon>
        <taxon>Arthropoda</taxon>
        <taxon>Crustacea</taxon>
        <taxon>Multicrustacea</taxon>
        <taxon>Malacostraca</taxon>
        <taxon>Eumalacostraca</taxon>
        <taxon>Eucarida</taxon>
        <taxon>Decapoda</taxon>
        <taxon>Pleocyemata</taxon>
        <taxon>Brachyura</taxon>
        <taxon>Eubrachyura</taxon>
        <taxon>Portunoidea</taxon>
        <taxon>Portunidae</taxon>
        <taxon>Portuninae</taxon>
        <taxon>Portunus</taxon>
    </lineage>
</organism>
<dbReference type="GO" id="GO:0044528">
    <property type="term" value="P:regulation of mitochondrial mRNA stability"/>
    <property type="evidence" value="ECO:0007669"/>
    <property type="project" value="InterPro"/>
</dbReference>
<keyword evidence="3" id="KW-1185">Reference proteome</keyword>
<dbReference type="EMBL" id="VSRR010009492">
    <property type="protein sequence ID" value="MPC50422.1"/>
    <property type="molecule type" value="Genomic_DNA"/>
</dbReference>
<reference evidence="2 3" key="1">
    <citation type="submission" date="2019-05" db="EMBL/GenBank/DDBJ databases">
        <title>Another draft genome of Portunus trituberculatus and its Hox gene families provides insights of decapod evolution.</title>
        <authorList>
            <person name="Jeong J.-H."/>
            <person name="Song I."/>
            <person name="Kim S."/>
            <person name="Choi T."/>
            <person name="Kim D."/>
            <person name="Ryu S."/>
            <person name="Kim W."/>
        </authorList>
    </citation>
    <scope>NUCLEOTIDE SEQUENCE [LARGE SCALE GENOMIC DNA]</scope>
    <source>
        <tissue evidence="2">Muscle</tissue>
    </source>
</reference>
<dbReference type="OrthoDB" id="5950777at2759"/>
<feature type="domain" description="FAST kinase leucine-rich" evidence="1">
    <location>
        <begin position="20"/>
        <end position="78"/>
    </location>
</feature>